<proteinExistence type="predicted"/>
<feature type="non-terminal residue" evidence="2">
    <location>
        <position position="86"/>
    </location>
</feature>
<evidence type="ECO:0000313" key="3">
    <source>
        <dbReference type="Proteomes" id="UP000789570"/>
    </source>
</evidence>
<accession>A0A9N9CLR7</accession>
<dbReference type="EMBL" id="CAJVPQ010002763">
    <property type="protein sequence ID" value="CAG8607739.1"/>
    <property type="molecule type" value="Genomic_DNA"/>
</dbReference>
<sequence>MQHQQIQKISDPTLDITLHSYYSDENVKNNESDMPKEQTYNFENAASEILRLSKLDETLNEILDEEHENDIREDNEESETNEYDNE</sequence>
<feature type="region of interest" description="Disordered" evidence="1">
    <location>
        <begin position="64"/>
        <end position="86"/>
    </location>
</feature>
<protein>
    <submittedName>
        <fullName evidence="2">9816_t:CDS:1</fullName>
    </submittedName>
</protein>
<evidence type="ECO:0000256" key="1">
    <source>
        <dbReference type="SAM" id="MobiDB-lite"/>
    </source>
</evidence>
<evidence type="ECO:0000313" key="2">
    <source>
        <dbReference type="EMBL" id="CAG8607739.1"/>
    </source>
</evidence>
<comment type="caution">
    <text evidence="2">The sequence shown here is derived from an EMBL/GenBank/DDBJ whole genome shotgun (WGS) entry which is preliminary data.</text>
</comment>
<keyword evidence="3" id="KW-1185">Reference proteome</keyword>
<dbReference type="Proteomes" id="UP000789570">
    <property type="component" value="Unassembled WGS sequence"/>
</dbReference>
<reference evidence="2" key="1">
    <citation type="submission" date="2021-06" db="EMBL/GenBank/DDBJ databases">
        <authorList>
            <person name="Kallberg Y."/>
            <person name="Tangrot J."/>
            <person name="Rosling A."/>
        </authorList>
    </citation>
    <scope>NUCLEOTIDE SEQUENCE</scope>
    <source>
        <strain evidence="2">UK204</strain>
    </source>
</reference>
<gene>
    <name evidence="2" type="ORF">FCALED_LOCUS8912</name>
</gene>
<organism evidence="2 3">
    <name type="scientific">Funneliformis caledonium</name>
    <dbReference type="NCBI Taxonomy" id="1117310"/>
    <lineage>
        <taxon>Eukaryota</taxon>
        <taxon>Fungi</taxon>
        <taxon>Fungi incertae sedis</taxon>
        <taxon>Mucoromycota</taxon>
        <taxon>Glomeromycotina</taxon>
        <taxon>Glomeromycetes</taxon>
        <taxon>Glomerales</taxon>
        <taxon>Glomeraceae</taxon>
        <taxon>Funneliformis</taxon>
    </lineage>
</organism>
<name>A0A9N9CLR7_9GLOM</name>
<dbReference type="AlphaFoldDB" id="A0A9N9CLR7"/>